<name>A0AA36H238_CYLNA</name>
<dbReference type="SMART" id="SM00320">
    <property type="entry name" value="WD40"/>
    <property type="match status" value="4"/>
</dbReference>
<keyword evidence="7" id="KW-1185">Reference proteome</keyword>
<feature type="compositionally biased region" description="Basic and acidic residues" evidence="5">
    <location>
        <begin position="131"/>
        <end position="152"/>
    </location>
</feature>
<dbReference type="InterPro" id="IPR015943">
    <property type="entry name" value="WD40/YVTN_repeat-like_dom_sf"/>
</dbReference>
<dbReference type="FunFam" id="2.130.10.10:FF:001737">
    <property type="entry name" value="Chromosome 1, whole genome shotgun sequence"/>
    <property type="match status" value="1"/>
</dbReference>
<dbReference type="EMBL" id="CATQJL010000305">
    <property type="protein sequence ID" value="CAJ0602608.1"/>
    <property type="molecule type" value="Genomic_DNA"/>
</dbReference>
<proteinExistence type="predicted"/>
<feature type="repeat" description="WD" evidence="4">
    <location>
        <begin position="289"/>
        <end position="331"/>
    </location>
</feature>
<evidence type="ECO:0000256" key="5">
    <source>
        <dbReference type="SAM" id="MobiDB-lite"/>
    </source>
</evidence>
<evidence type="ECO:0000256" key="2">
    <source>
        <dbReference type="ARBA" id="ARBA00022574"/>
    </source>
</evidence>
<keyword evidence="2 4" id="KW-0853">WD repeat</keyword>
<reference evidence="6" key="1">
    <citation type="submission" date="2023-07" db="EMBL/GenBank/DDBJ databases">
        <authorList>
            <consortium name="CYATHOMIX"/>
        </authorList>
    </citation>
    <scope>NUCLEOTIDE SEQUENCE</scope>
    <source>
        <strain evidence="6">N/A</strain>
    </source>
</reference>
<dbReference type="PANTHER" id="PTHR14091">
    <property type="entry name" value="PERIODIC TRYPTOPHAN PROTEIN 1"/>
    <property type="match status" value="1"/>
</dbReference>
<dbReference type="InterPro" id="IPR001680">
    <property type="entry name" value="WD40_rpt"/>
</dbReference>
<comment type="caution">
    <text evidence="6">The sequence shown here is derived from an EMBL/GenBank/DDBJ whole genome shotgun (WGS) entry which is preliminary data.</text>
</comment>
<dbReference type="PROSITE" id="PS00678">
    <property type="entry name" value="WD_REPEATS_1"/>
    <property type="match status" value="1"/>
</dbReference>
<dbReference type="AlphaFoldDB" id="A0AA36H238"/>
<sequence>MVLKLLMFEGNAERCVLVLRSAFDGRIIWFTSWRQVKMEGRTAECKMDAVVMISDIAWIQRGVAKKIPDKVKLDEEQLKKLISGGVPDTTDADSDEEKEEAAASQDSGNTDTIAQKREPGVRGSAAQNSEANDKDVDMETKEDATKGTEESGMRGIAMYATNVDDPYVTLHVDSDEEEKEEIEVKPEDNMAVLAKIDRDNYNLEVYVYNEANDDWYCHHDYILEAPPLCLEPIQHDPGNDETGKGNLLAVGTMEPIINIWDLDIINEVTPVVSLGSKGKGRRKKRDGREQGHSDAVLSIAWNKLTPHVLASGGADKQIVLWDLDEAKAAQAIPERDGEVQALAWHPAEPTFMLAGTLAGAVEVLDCRETSGSSSATWKFNAQIEQIAWNHFNPFSAFVASDDGMLRHIDMRKTSEILWEGQAHDGSVGGLTLSSTIRGLLVTVGHDQMLCVWKVQEDGSILKVHSEMQSLGTLHAAKFNPDVATVCCIGGSANDLVRVVDIGKIGAVVQAFS</sequence>
<dbReference type="Pfam" id="PF00400">
    <property type="entry name" value="WD40"/>
    <property type="match status" value="1"/>
</dbReference>
<gene>
    <name evidence="6" type="ORF">CYNAS_LOCUS14591</name>
</gene>
<feature type="region of interest" description="Disordered" evidence="5">
    <location>
        <begin position="84"/>
        <end position="152"/>
    </location>
</feature>
<protein>
    <recommendedName>
        <fullName evidence="8">WD domain, G-beta repeat protein</fullName>
    </recommendedName>
</protein>
<evidence type="ECO:0008006" key="8">
    <source>
        <dbReference type="Google" id="ProtNLM"/>
    </source>
</evidence>
<accession>A0AA36H238</accession>
<dbReference type="InterPro" id="IPR036322">
    <property type="entry name" value="WD40_repeat_dom_sf"/>
</dbReference>
<keyword evidence="3" id="KW-0677">Repeat</keyword>
<dbReference type="Proteomes" id="UP001176961">
    <property type="component" value="Unassembled WGS sequence"/>
</dbReference>
<dbReference type="SUPFAM" id="SSF50978">
    <property type="entry name" value="WD40 repeat-like"/>
    <property type="match status" value="1"/>
</dbReference>
<evidence type="ECO:0000313" key="7">
    <source>
        <dbReference type="Proteomes" id="UP001176961"/>
    </source>
</evidence>
<feature type="compositionally biased region" description="Acidic residues" evidence="5">
    <location>
        <begin position="90"/>
        <end position="99"/>
    </location>
</feature>
<evidence type="ECO:0000256" key="4">
    <source>
        <dbReference type="PROSITE-ProRule" id="PRU00221"/>
    </source>
</evidence>
<evidence type="ECO:0000256" key="3">
    <source>
        <dbReference type="ARBA" id="ARBA00022737"/>
    </source>
</evidence>
<keyword evidence="1" id="KW-0597">Phosphoprotein</keyword>
<dbReference type="GO" id="GO:0006364">
    <property type="term" value="P:rRNA processing"/>
    <property type="evidence" value="ECO:0007669"/>
    <property type="project" value="InterPro"/>
</dbReference>
<dbReference type="PROSITE" id="PS50294">
    <property type="entry name" value="WD_REPEATS_REGION"/>
    <property type="match status" value="1"/>
</dbReference>
<organism evidence="6 7">
    <name type="scientific">Cylicocyclus nassatus</name>
    <name type="common">Nematode worm</name>
    <dbReference type="NCBI Taxonomy" id="53992"/>
    <lineage>
        <taxon>Eukaryota</taxon>
        <taxon>Metazoa</taxon>
        <taxon>Ecdysozoa</taxon>
        <taxon>Nematoda</taxon>
        <taxon>Chromadorea</taxon>
        <taxon>Rhabditida</taxon>
        <taxon>Rhabditina</taxon>
        <taxon>Rhabditomorpha</taxon>
        <taxon>Strongyloidea</taxon>
        <taxon>Strongylidae</taxon>
        <taxon>Cylicocyclus</taxon>
    </lineage>
</organism>
<dbReference type="InterPro" id="IPR044285">
    <property type="entry name" value="PWP1"/>
</dbReference>
<dbReference type="PROSITE" id="PS50082">
    <property type="entry name" value="WD_REPEATS_2"/>
    <property type="match status" value="1"/>
</dbReference>
<dbReference type="PANTHER" id="PTHR14091:SF0">
    <property type="entry name" value="PERIODIC TRYPTOPHAN PROTEIN 1 HOMOLOG"/>
    <property type="match status" value="1"/>
</dbReference>
<evidence type="ECO:0000256" key="1">
    <source>
        <dbReference type="ARBA" id="ARBA00022553"/>
    </source>
</evidence>
<dbReference type="InterPro" id="IPR019775">
    <property type="entry name" value="WD40_repeat_CS"/>
</dbReference>
<evidence type="ECO:0000313" key="6">
    <source>
        <dbReference type="EMBL" id="CAJ0602608.1"/>
    </source>
</evidence>
<dbReference type="Gene3D" id="2.130.10.10">
    <property type="entry name" value="YVTN repeat-like/Quinoprotein amine dehydrogenase"/>
    <property type="match status" value="1"/>
</dbReference>
<dbReference type="GO" id="GO:0005634">
    <property type="term" value="C:nucleus"/>
    <property type="evidence" value="ECO:0007669"/>
    <property type="project" value="TreeGrafter"/>
</dbReference>